<sequence>MEIGQIYEALLETNSDHPLLKHNMSKLAANILLDGYPFEIFDGYVNAVPNKWVPAVLNELHNILNNRHNTQGRIKLIKVEETYSEELGIDYVLAIDTEGLRAPELTASGQMIKHDSELSTFVIGLGNLTILNPMGENTTYLDDLLPISVHTFLRMEEIKLKPKCIIVHQNVNKEDNQKLLQQGRKLEEYLDKTTEMVCTAEDTDIKSFKEIIEFDVSKDAYYLPALLEGSPPMAPISTRYSDEINILKQSLLKKETDLKQSLVKKESDLEQSYVKKENDLEQSLVKKETDKGQSLVKAENDTLISFSNLLQNLWSAIKRDDFVYQFRNTIETEARIKLDKYWCEANWKFRQQCKGYTRIQNTHNVNELDSLIKSLENEVKEKVEREHSKQKDAFDTFITKSDTLMKETMMKWSVDMDKRFDDLRTEFIEDTTKKLKELQQCMREKFSLKNDKLRYKDTLKGNIADLVRKVTSKKCGNLTKDKILDLFEKYWKGWKLEILKDSPTRPICINIGSDALIALERAFPSNIAQLKAFISVKTLACYDFDDFKSQTLLSGFQTLKKLFGFQKEELLKETEHFVTALFERVKAKLESRKEYSRPYSKEDMEEVVDNINDYFSKNKKPNLLKPKDEVHLTVMAFGHAIKELQILQKKYEKDNSLENLMEKEKNHYHRIFSALCDEAEIVNLLGIECQEILKKGILHKMTHTLYDKIQIDLRSKPFTVISKTVVIYDHMIKMAKYQLRQEEKPIEQNFDFTLKTIKAELKQALQRNFACRNADFNTWLQRFRRETKDLIVLENIDRLDELGKEKEFDLDLFFKTILQCLTPVIEEIKEERSSHLTRNYESMKDKVTKSILKKIIGCTEGCPFCGAICMVADEGHTEEHYTTLHRPKGCKGRNYEDSKILVTNTCPQAISIEEKFCHYENGAFTWYSYNDYKSVYPRWNINADETGDETSFWNWFFAMYADNIAGENLKVPEIPFSWKELDRETEIKKLEANKNR</sequence>
<keyword evidence="4" id="KW-1185">Reference proteome</keyword>
<keyword evidence="1" id="KW-0175">Coiled coil</keyword>
<dbReference type="EMBL" id="JAEAOA010001643">
    <property type="protein sequence ID" value="KAK3605627.1"/>
    <property type="molecule type" value="Genomic_DNA"/>
</dbReference>
<evidence type="ECO:0000313" key="4">
    <source>
        <dbReference type="Proteomes" id="UP001195483"/>
    </source>
</evidence>
<comment type="caution">
    <text evidence="3">The sequence shown here is derived from an EMBL/GenBank/DDBJ whole genome shotgun (WGS) entry which is preliminary data.</text>
</comment>
<reference evidence="3" key="3">
    <citation type="submission" date="2023-05" db="EMBL/GenBank/DDBJ databases">
        <authorList>
            <person name="Smith C.H."/>
        </authorList>
    </citation>
    <scope>NUCLEOTIDE SEQUENCE</scope>
    <source>
        <strain evidence="3">CHS0354</strain>
        <tissue evidence="3">Mantle</tissue>
    </source>
</reference>
<protein>
    <recommendedName>
        <fullName evidence="2">VLIG-type G domain-containing protein</fullName>
    </recommendedName>
</protein>
<dbReference type="PANTHER" id="PTHR14819">
    <property type="entry name" value="GTP-BINDING"/>
    <property type="match status" value="1"/>
</dbReference>
<dbReference type="Proteomes" id="UP001195483">
    <property type="component" value="Unassembled WGS sequence"/>
</dbReference>
<dbReference type="Pfam" id="PF25683">
    <property type="entry name" value="URGCP_GTPase"/>
    <property type="match status" value="1"/>
</dbReference>
<evidence type="ECO:0000313" key="3">
    <source>
        <dbReference type="EMBL" id="KAK3605627.1"/>
    </source>
</evidence>
<dbReference type="PANTHER" id="PTHR14819:SF25">
    <property type="entry name" value="CHROMOSOME UNDETERMINED SCAFFOLD_52, WHOLE GENOME SHOTGUN SEQUENCE"/>
    <property type="match status" value="1"/>
</dbReference>
<dbReference type="InterPro" id="IPR030383">
    <property type="entry name" value="G_VLIG_dom"/>
</dbReference>
<dbReference type="InterPro" id="IPR058641">
    <property type="entry name" value="GVIN1_dom"/>
</dbReference>
<accession>A0AAE0W9P6</accession>
<evidence type="ECO:0000259" key="2">
    <source>
        <dbReference type="PROSITE" id="PS51717"/>
    </source>
</evidence>
<dbReference type="Pfam" id="PF25974">
    <property type="entry name" value="URGCP_9th"/>
    <property type="match status" value="1"/>
</dbReference>
<dbReference type="InterPro" id="IPR052986">
    <property type="entry name" value="VLIG_GTPase"/>
</dbReference>
<gene>
    <name evidence="3" type="ORF">CHS0354_027292</name>
</gene>
<reference evidence="3" key="2">
    <citation type="journal article" date="2021" name="Genome Biol. Evol.">
        <title>Developing a high-quality reference genome for a parasitic bivalve with doubly uniparental inheritance (Bivalvia: Unionida).</title>
        <authorList>
            <person name="Smith C.H."/>
        </authorList>
    </citation>
    <scope>NUCLEOTIDE SEQUENCE</scope>
    <source>
        <strain evidence="3">CHS0354</strain>
        <tissue evidence="3">Mantle</tissue>
    </source>
</reference>
<feature type="domain" description="VLIG-type G" evidence="2">
    <location>
        <begin position="37"/>
        <end position="274"/>
    </location>
</feature>
<reference evidence="3" key="1">
    <citation type="journal article" date="2021" name="Genome Biol. Evol.">
        <title>A High-Quality Reference Genome for a Parasitic Bivalve with Doubly Uniparental Inheritance (Bivalvia: Unionida).</title>
        <authorList>
            <person name="Smith C.H."/>
        </authorList>
    </citation>
    <scope>NUCLEOTIDE SEQUENCE</scope>
    <source>
        <strain evidence="3">CHS0354</strain>
    </source>
</reference>
<dbReference type="GO" id="GO:0005525">
    <property type="term" value="F:GTP binding"/>
    <property type="evidence" value="ECO:0007669"/>
    <property type="project" value="InterPro"/>
</dbReference>
<evidence type="ECO:0000256" key="1">
    <source>
        <dbReference type="SAM" id="Coils"/>
    </source>
</evidence>
<dbReference type="AlphaFoldDB" id="A0AAE0W9P6"/>
<organism evidence="3 4">
    <name type="scientific">Potamilus streckersoni</name>
    <dbReference type="NCBI Taxonomy" id="2493646"/>
    <lineage>
        <taxon>Eukaryota</taxon>
        <taxon>Metazoa</taxon>
        <taxon>Spiralia</taxon>
        <taxon>Lophotrochozoa</taxon>
        <taxon>Mollusca</taxon>
        <taxon>Bivalvia</taxon>
        <taxon>Autobranchia</taxon>
        <taxon>Heteroconchia</taxon>
        <taxon>Palaeoheterodonta</taxon>
        <taxon>Unionida</taxon>
        <taxon>Unionoidea</taxon>
        <taxon>Unionidae</taxon>
        <taxon>Ambleminae</taxon>
        <taxon>Lampsilini</taxon>
        <taxon>Potamilus</taxon>
    </lineage>
</organism>
<name>A0AAE0W9P6_9BIVA</name>
<dbReference type="PROSITE" id="PS51717">
    <property type="entry name" value="G_VLIG"/>
    <property type="match status" value="1"/>
</dbReference>
<proteinExistence type="predicted"/>
<feature type="coiled-coil region" evidence="1">
    <location>
        <begin position="365"/>
        <end position="392"/>
    </location>
</feature>